<accession>A0ABS4DXV7</accession>
<proteinExistence type="predicted"/>
<dbReference type="EMBL" id="JAGGJU010000005">
    <property type="protein sequence ID" value="MBP1850526.1"/>
    <property type="molecule type" value="Genomic_DNA"/>
</dbReference>
<reference evidence="1 2" key="1">
    <citation type="submission" date="2021-03" db="EMBL/GenBank/DDBJ databases">
        <title>Genomic Encyclopedia of Type Strains, Phase IV (KMG-IV): sequencing the most valuable type-strain genomes for metagenomic binning, comparative biology and taxonomic classification.</title>
        <authorList>
            <person name="Goeker M."/>
        </authorList>
    </citation>
    <scope>NUCLEOTIDE SEQUENCE [LARGE SCALE GENOMIC DNA]</scope>
    <source>
        <strain evidence="1 2">DSM 21600</strain>
    </source>
</reference>
<evidence type="ECO:0000313" key="2">
    <source>
        <dbReference type="Proteomes" id="UP000759443"/>
    </source>
</evidence>
<sequence>MNEKLPIFDSLDGAADDAERADWLGRVSPALLMTYQAMIMARFRALDWPEAIDFIEARLTALRRNADEHGWLAQAAYEMCEAAQLRLAESVAGRAR</sequence>
<dbReference type="RefSeq" id="WP_209944371.1">
    <property type="nucleotide sequence ID" value="NZ_JAGGJU010000005.1"/>
</dbReference>
<comment type="caution">
    <text evidence="1">The sequence shown here is derived from an EMBL/GenBank/DDBJ whole genome shotgun (WGS) entry which is preliminary data.</text>
</comment>
<name>A0ABS4DXV7_9HYPH</name>
<dbReference type="Proteomes" id="UP000759443">
    <property type="component" value="Unassembled WGS sequence"/>
</dbReference>
<protein>
    <submittedName>
        <fullName evidence="1">Uncharacterized protein</fullName>
    </submittedName>
</protein>
<gene>
    <name evidence="1" type="ORF">J2Z17_001963</name>
</gene>
<organism evidence="1 2">
    <name type="scientific">Rhizobium halophytocola</name>
    <dbReference type="NCBI Taxonomy" id="735519"/>
    <lineage>
        <taxon>Bacteria</taxon>
        <taxon>Pseudomonadati</taxon>
        <taxon>Pseudomonadota</taxon>
        <taxon>Alphaproteobacteria</taxon>
        <taxon>Hyphomicrobiales</taxon>
        <taxon>Rhizobiaceae</taxon>
        <taxon>Rhizobium/Agrobacterium group</taxon>
        <taxon>Rhizobium</taxon>
    </lineage>
</organism>
<keyword evidence="2" id="KW-1185">Reference proteome</keyword>
<evidence type="ECO:0000313" key="1">
    <source>
        <dbReference type="EMBL" id="MBP1850526.1"/>
    </source>
</evidence>